<sequence length="125" mass="13906">MAGAVAQRHWTALMLLSRHWPDAVDPRTLVGAGLFWKMLLLSIITISRSAVNEDVRKYSRPYGVNALNPLSRPRLIAAVQMACEWNTPNPPLGGFCKARGVEKPSTHTIGKSRVPVWRSIQVDPH</sequence>
<dbReference type="Proteomes" id="UP000799291">
    <property type="component" value="Unassembled WGS sequence"/>
</dbReference>
<keyword evidence="1" id="KW-0472">Membrane</keyword>
<reference evidence="2" key="1">
    <citation type="journal article" date="2020" name="Stud. Mycol.">
        <title>101 Dothideomycetes genomes: a test case for predicting lifestyles and emergence of pathogens.</title>
        <authorList>
            <person name="Haridas S."/>
            <person name="Albert R."/>
            <person name="Binder M."/>
            <person name="Bloem J."/>
            <person name="Labutti K."/>
            <person name="Salamov A."/>
            <person name="Andreopoulos B."/>
            <person name="Baker S."/>
            <person name="Barry K."/>
            <person name="Bills G."/>
            <person name="Bluhm B."/>
            <person name="Cannon C."/>
            <person name="Castanera R."/>
            <person name="Culley D."/>
            <person name="Daum C."/>
            <person name="Ezra D."/>
            <person name="Gonzalez J."/>
            <person name="Henrissat B."/>
            <person name="Kuo A."/>
            <person name="Liang C."/>
            <person name="Lipzen A."/>
            <person name="Lutzoni F."/>
            <person name="Magnuson J."/>
            <person name="Mondo S."/>
            <person name="Nolan M."/>
            <person name="Ohm R."/>
            <person name="Pangilinan J."/>
            <person name="Park H.-J."/>
            <person name="Ramirez L."/>
            <person name="Alfaro M."/>
            <person name="Sun H."/>
            <person name="Tritt A."/>
            <person name="Yoshinaga Y."/>
            <person name="Zwiers L.-H."/>
            <person name="Turgeon B."/>
            <person name="Goodwin S."/>
            <person name="Spatafora J."/>
            <person name="Crous P."/>
            <person name="Grigoriev I."/>
        </authorList>
    </citation>
    <scope>NUCLEOTIDE SEQUENCE</scope>
    <source>
        <strain evidence="2">CBS 122367</strain>
    </source>
</reference>
<keyword evidence="3" id="KW-1185">Reference proteome</keyword>
<organism evidence="2 3">
    <name type="scientific">Lentithecium fluviatile CBS 122367</name>
    <dbReference type="NCBI Taxonomy" id="1168545"/>
    <lineage>
        <taxon>Eukaryota</taxon>
        <taxon>Fungi</taxon>
        <taxon>Dikarya</taxon>
        <taxon>Ascomycota</taxon>
        <taxon>Pezizomycotina</taxon>
        <taxon>Dothideomycetes</taxon>
        <taxon>Pleosporomycetidae</taxon>
        <taxon>Pleosporales</taxon>
        <taxon>Massarineae</taxon>
        <taxon>Lentitheciaceae</taxon>
        <taxon>Lentithecium</taxon>
    </lineage>
</organism>
<evidence type="ECO:0000313" key="2">
    <source>
        <dbReference type="EMBL" id="KAF2679441.1"/>
    </source>
</evidence>
<name>A0A6G1INB5_9PLEO</name>
<dbReference type="EMBL" id="MU005603">
    <property type="protein sequence ID" value="KAF2679441.1"/>
    <property type="molecule type" value="Genomic_DNA"/>
</dbReference>
<gene>
    <name evidence="2" type="ORF">K458DRAFT_393853</name>
</gene>
<evidence type="ECO:0000313" key="3">
    <source>
        <dbReference type="Proteomes" id="UP000799291"/>
    </source>
</evidence>
<evidence type="ECO:0000256" key="1">
    <source>
        <dbReference type="SAM" id="Phobius"/>
    </source>
</evidence>
<proteinExistence type="predicted"/>
<accession>A0A6G1INB5</accession>
<feature type="transmembrane region" description="Helical" evidence="1">
    <location>
        <begin position="29"/>
        <end position="51"/>
    </location>
</feature>
<protein>
    <submittedName>
        <fullName evidence="2">Uncharacterized protein</fullName>
    </submittedName>
</protein>
<dbReference type="AlphaFoldDB" id="A0A6G1INB5"/>
<keyword evidence="1" id="KW-1133">Transmembrane helix</keyword>
<keyword evidence="1" id="KW-0812">Transmembrane</keyword>